<evidence type="ECO:0000313" key="2">
    <source>
        <dbReference type="EMBL" id="KAF3602803.1"/>
    </source>
</evidence>
<organism evidence="2 3">
    <name type="scientific">Brassica cretica</name>
    <name type="common">Mustard</name>
    <dbReference type="NCBI Taxonomy" id="69181"/>
    <lineage>
        <taxon>Eukaryota</taxon>
        <taxon>Viridiplantae</taxon>
        <taxon>Streptophyta</taxon>
        <taxon>Embryophyta</taxon>
        <taxon>Tracheophyta</taxon>
        <taxon>Spermatophyta</taxon>
        <taxon>Magnoliopsida</taxon>
        <taxon>eudicotyledons</taxon>
        <taxon>Gunneridae</taxon>
        <taxon>Pentapetalae</taxon>
        <taxon>rosids</taxon>
        <taxon>malvids</taxon>
        <taxon>Brassicales</taxon>
        <taxon>Brassicaceae</taxon>
        <taxon>Brassiceae</taxon>
        <taxon>Brassica</taxon>
    </lineage>
</organism>
<dbReference type="EMBL" id="QGKX02000004">
    <property type="protein sequence ID" value="KAF3602803.1"/>
    <property type="molecule type" value="Genomic_DNA"/>
</dbReference>
<reference evidence="2" key="1">
    <citation type="submission" date="2019-12" db="EMBL/GenBank/DDBJ databases">
        <title>Genome sequencing and annotation of Brassica cretica.</title>
        <authorList>
            <person name="Studholme D.J."/>
            <person name="Sarris P."/>
        </authorList>
    </citation>
    <scope>NUCLEOTIDE SEQUENCE</scope>
    <source>
        <strain evidence="2">PFS-109/04</strain>
        <tissue evidence="2">Leaf</tissue>
    </source>
</reference>
<gene>
    <name evidence="2" type="ORF">F2Q69_00036015</name>
</gene>
<evidence type="ECO:0000256" key="1">
    <source>
        <dbReference type="SAM" id="MobiDB-lite"/>
    </source>
</evidence>
<feature type="region of interest" description="Disordered" evidence="1">
    <location>
        <begin position="1"/>
        <end position="54"/>
    </location>
</feature>
<proteinExistence type="predicted"/>
<feature type="compositionally biased region" description="Basic and acidic residues" evidence="1">
    <location>
        <begin position="12"/>
        <end position="35"/>
    </location>
</feature>
<dbReference type="AlphaFoldDB" id="A0A8S9SRQ1"/>
<name>A0A8S9SRQ1_BRACR</name>
<evidence type="ECO:0000313" key="3">
    <source>
        <dbReference type="Proteomes" id="UP000712600"/>
    </source>
</evidence>
<protein>
    <submittedName>
        <fullName evidence="2">Uncharacterized protein</fullName>
    </submittedName>
</protein>
<dbReference type="Proteomes" id="UP000712600">
    <property type="component" value="Unassembled WGS sequence"/>
</dbReference>
<sequence>MNDDIWPGPGLRQDDLREETTEKQKGQLKRKDDGLRRRHALTRRPSAGAKSGSTFSLNFSLRKQKESKVRDIDRPKNTFTEFYSYYKNEERYNMYIIDHQ</sequence>
<comment type="caution">
    <text evidence="2">The sequence shown here is derived from an EMBL/GenBank/DDBJ whole genome shotgun (WGS) entry which is preliminary data.</text>
</comment>
<accession>A0A8S9SRQ1</accession>